<keyword evidence="10" id="KW-1185">Reference proteome</keyword>
<evidence type="ECO:0000256" key="2">
    <source>
        <dbReference type="ARBA" id="ARBA00023125"/>
    </source>
</evidence>
<evidence type="ECO:0000256" key="3">
    <source>
        <dbReference type="ARBA" id="ARBA00023155"/>
    </source>
</evidence>
<feature type="compositionally biased region" description="Basic and acidic residues" evidence="7">
    <location>
        <begin position="181"/>
        <end position="201"/>
    </location>
</feature>
<feature type="domain" description="Homeobox" evidence="8">
    <location>
        <begin position="107"/>
        <end position="167"/>
    </location>
</feature>
<comment type="subcellular location">
    <subcellularLocation>
        <location evidence="5 6">Nucleus</location>
    </subcellularLocation>
</comment>
<name>A0A814M0N3_9BILA</name>
<evidence type="ECO:0000313" key="9">
    <source>
        <dbReference type="EMBL" id="CAF1071021.1"/>
    </source>
</evidence>
<evidence type="ECO:0000256" key="4">
    <source>
        <dbReference type="ARBA" id="ARBA00023242"/>
    </source>
</evidence>
<dbReference type="CDD" id="cd00086">
    <property type="entry name" value="homeodomain"/>
    <property type="match status" value="1"/>
</dbReference>
<feature type="compositionally biased region" description="Low complexity" evidence="7">
    <location>
        <begin position="169"/>
        <end position="180"/>
    </location>
</feature>
<dbReference type="PROSITE" id="PS50071">
    <property type="entry name" value="HOMEOBOX_2"/>
    <property type="match status" value="1"/>
</dbReference>
<evidence type="ECO:0000256" key="5">
    <source>
        <dbReference type="PROSITE-ProRule" id="PRU00108"/>
    </source>
</evidence>
<feature type="DNA-binding region" description="Homeobox" evidence="5">
    <location>
        <begin position="109"/>
        <end position="168"/>
    </location>
</feature>
<dbReference type="InterPro" id="IPR001356">
    <property type="entry name" value="HD"/>
</dbReference>
<gene>
    <name evidence="9" type="ORF">OXX778_LOCUS19725</name>
</gene>
<feature type="compositionally biased region" description="Acidic residues" evidence="7">
    <location>
        <begin position="209"/>
        <end position="218"/>
    </location>
</feature>
<dbReference type="InterPro" id="IPR009057">
    <property type="entry name" value="Homeodomain-like_sf"/>
</dbReference>
<dbReference type="OrthoDB" id="6159439at2759"/>
<feature type="region of interest" description="Disordered" evidence="7">
    <location>
        <begin position="1"/>
        <end position="33"/>
    </location>
</feature>
<evidence type="ECO:0000313" key="10">
    <source>
        <dbReference type="Proteomes" id="UP000663879"/>
    </source>
</evidence>
<dbReference type="InterPro" id="IPR052488">
    <property type="entry name" value="DMBX_homeobox"/>
</dbReference>
<evidence type="ECO:0000256" key="6">
    <source>
        <dbReference type="RuleBase" id="RU000682"/>
    </source>
</evidence>
<sequence>METMLQFPYRPSSSKSSSSTDNPQIPNPLYQPYRETPANVNDFMFFFSGIPPSSVPVMPGVYSPATSSYNPGFIMNPQPYNDGMYDSFAGRLANYFFESKYDYSSSRKHRRNRTAFTNSQLQTLERAFQKTQYPDIVMREKLAIFTNLPEARVQVWFKNRRAKYRKKQVSSSSVSQTSETSSEKTCDTKSNDDDKNNEANEPKINIEYTESETSDIDV</sequence>
<dbReference type="PANTHER" id="PTHR46639">
    <property type="entry name" value="DIENCEPHALON/MESENCEPHALON HOMEOBOX PROTEIN 1"/>
    <property type="match status" value="1"/>
</dbReference>
<dbReference type="PROSITE" id="PS00027">
    <property type="entry name" value="HOMEOBOX_1"/>
    <property type="match status" value="1"/>
</dbReference>
<comment type="similarity">
    <text evidence="1">Belongs to the paired homeobox family.</text>
</comment>
<dbReference type="PANTHER" id="PTHR46639:SF4">
    <property type="entry name" value="DIENCEPHALON_MESENCEPHALON HOMEOBOX PROTEIN 1-B-LIKE"/>
    <property type="match status" value="1"/>
</dbReference>
<dbReference type="AlphaFoldDB" id="A0A814M0N3"/>
<evidence type="ECO:0000259" key="8">
    <source>
        <dbReference type="PROSITE" id="PS50071"/>
    </source>
</evidence>
<protein>
    <recommendedName>
        <fullName evidence="8">Homeobox domain-containing protein</fullName>
    </recommendedName>
</protein>
<keyword evidence="3 5" id="KW-0371">Homeobox</keyword>
<dbReference type="SMART" id="SM00389">
    <property type="entry name" value="HOX"/>
    <property type="match status" value="1"/>
</dbReference>
<dbReference type="GO" id="GO:0005634">
    <property type="term" value="C:nucleus"/>
    <property type="evidence" value="ECO:0007669"/>
    <property type="project" value="UniProtKB-SubCell"/>
</dbReference>
<dbReference type="Pfam" id="PF00046">
    <property type="entry name" value="Homeodomain"/>
    <property type="match status" value="1"/>
</dbReference>
<evidence type="ECO:0000256" key="1">
    <source>
        <dbReference type="ARBA" id="ARBA00005733"/>
    </source>
</evidence>
<dbReference type="Gene3D" id="1.10.10.60">
    <property type="entry name" value="Homeodomain-like"/>
    <property type="match status" value="1"/>
</dbReference>
<proteinExistence type="inferred from homology"/>
<dbReference type="EMBL" id="CAJNOC010006135">
    <property type="protein sequence ID" value="CAF1071021.1"/>
    <property type="molecule type" value="Genomic_DNA"/>
</dbReference>
<dbReference type="SUPFAM" id="SSF46689">
    <property type="entry name" value="Homeodomain-like"/>
    <property type="match status" value="1"/>
</dbReference>
<dbReference type="GO" id="GO:0000977">
    <property type="term" value="F:RNA polymerase II transcription regulatory region sequence-specific DNA binding"/>
    <property type="evidence" value="ECO:0007669"/>
    <property type="project" value="TreeGrafter"/>
</dbReference>
<keyword evidence="2 5" id="KW-0238">DNA-binding</keyword>
<organism evidence="9 10">
    <name type="scientific">Brachionus calyciflorus</name>
    <dbReference type="NCBI Taxonomy" id="104777"/>
    <lineage>
        <taxon>Eukaryota</taxon>
        <taxon>Metazoa</taxon>
        <taxon>Spiralia</taxon>
        <taxon>Gnathifera</taxon>
        <taxon>Rotifera</taxon>
        <taxon>Eurotatoria</taxon>
        <taxon>Monogononta</taxon>
        <taxon>Pseudotrocha</taxon>
        <taxon>Ploima</taxon>
        <taxon>Brachionidae</taxon>
        <taxon>Brachionus</taxon>
    </lineage>
</organism>
<dbReference type="InterPro" id="IPR017970">
    <property type="entry name" value="Homeobox_CS"/>
</dbReference>
<reference evidence="9" key="1">
    <citation type="submission" date="2021-02" db="EMBL/GenBank/DDBJ databases">
        <authorList>
            <person name="Nowell W R."/>
        </authorList>
    </citation>
    <scope>NUCLEOTIDE SEQUENCE</scope>
    <source>
        <strain evidence="9">Ploen Becks lab</strain>
    </source>
</reference>
<dbReference type="Proteomes" id="UP000663879">
    <property type="component" value="Unassembled WGS sequence"/>
</dbReference>
<comment type="caution">
    <text evidence="9">The sequence shown here is derived from an EMBL/GenBank/DDBJ whole genome shotgun (WGS) entry which is preliminary data.</text>
</comment>
<keyword evidence="4 5" id="KW-0539">Nucleus</keyword>
<feature type="region of interest" description="Disordered" evidence="7">
    <location>
        <begin position="167"/>
        <end position="218"/>
    </location>
</feature>
<evidence type="ECO:0000256" key="7">
    <source>
        <dbReference type="SAM" id="MobiDB-lite"/>
    </source>
</evidence>
<dbReference type="FunFam" id="1.10.10.60:FF:000551">
    <property type="entry name" value="Predicted protein"/>
    <property type="match status" value="1"/>
</dbReference>
<accession>A0A814M0N3</accession>
<dbReference type="GO" id="GO:0000981">
    <property type="term" value="F:DNA-binding transcription factor activity, RNA polymerase II-specific"/>
    <property type="evidence" value="ECO:0007669"/>
    <property type="project" value="InterPro"/>
</dbReference>